<reference evidence="3 4" key="1">
    <citation type="journal article" date="2018" name="Science">
        <title>The opium poppy genome and morphinan production.</title>
        <authorList>
            <person name="Guo L."/>
            <person name="Winzer T."/>
            <person name="Yang X."/>
            <person name="Li Y."/>
            <person name="Ning Z."/>
            <person name="He Z."/>
            <person name="Teodor R."/>
            <person name="Lu Y."/>
            <person name="Bowser T.A."/>
            <person name="Graham I.A."/>
            <person name="Ye K."/>
        </authorList>
    </citation>
    <scope>NUCLEOTIDE SEQUENCE [LARGE SCALE GENOMIC DNA]</scope>
    <source>
        <strain evidence="4">cv. HN1</strain>
        <tissue evidence="3">Leaves</tissue>
    </source>
</reference>
<dbReference type="FunFam" id="2.90.10.10:FF:000005">
    <property type="entry name" value="G-type lectin S-receptor-like serine/threonine-protein kinase"/>
    <property type="match status" value="1"/>
</dbReference>
<dbReference type="Gramene" id="RZC83639">
    <property type="protein sequence ID" value="RZC83639"/>
    <property type="gene ID" value="C5167_046432"/>
</dbReference>
<feature type="domain" description="Bulb-type lectin" evidence="2">
    <location>
        <begin position="22"/>
        <end position="141"/>
    </location>
</feature>
<dbReference type="CDD" id="cd00028">
    <property type="entry name" value="B_lectin"/>
    <property type="match status" value="1"/>
</dbReference>
<protein>
    <recommendedName>
        <fullName evidence="2">Bulb-type lectin domain-containing protein</fullName>
    </recommendedName>
</protein>
<proteinExistence type="predicted"/>
<name>A0A4Y7LHF8_PAPSO</name>
<dbReference type="AlphaFoldDB" id="A0A4Y7LHF8"/>
<keyword evidence="1" id="KW-0732">Signal</keyword>
<evidence type="ECO:0000313" key="3">
    <source>
        <dbReference type="EMBL" id="RZC83639.1"/>
    </source>
</evidence>
<dbReference type="PANTHER" id="PTHR32444:SF185">
    <property type="entry name" value="RECEPTOR-LIKE SERINE_THREONINE-PROTEIN KINASE"/>
    <property type="match status" value="1"/>
</dbReference>
<evidence type="ECO:0000256" key="1">
    <source>
        <dbReference type="SAM" id="SignalP"/>
    </source>
</evidence>
<accession>A0A4Y7LHF8</accession>
<evidence type="ECO:0000259" key="2">
    <source>
        <dbReference type="PROSITE" id="PS50927"/>
    </source>
</evidence>
<dbReference type="PROSITE" id="PS50927">
    <property type="entry name" value="BULB_LECTIN"/>
    <property type="match status" value="1"/>
</dbReference>
<dbReference type="Gene3D" id="2.90.10.10">
    <property type="entry name" value="Bulb-type lectin domain"/>
    <property type="match status" value="1"/>
</dbReference>
<keyword evidence="4" id="KW-1185">Reference proteome</keyword>
<dbReference type="PANTHER" id="PTHR32444">
    <property type="entry name" value="BULB-TYPE LECTIN DOMAIN-CONTAINING PROTEIN"/>
    <property type="match status" value="1"/>
</dbReference>
<dbReference type="OMA" id="MERRTWM"/>
<sequence>MSLLLLFFCTCLFLFSKTSNAKDTMVQNEYLGVNKTLVSSGQTFESGFFGTNNTKNLYLGIWYKNITPTFVVWVANRNHPLTDVAGVFKIVDDGNIVVLNGSKRIIWSSNSTRLKPVIQLLESGNLVFKDGFFHNSPSYIWQSFDYPTNTRLTEMKFGWDLKIGLNRYLTSWKNVNDPSIGDYSYGVELTGLPQFVLRYGSVKQFRSGVWNGVQFSGLQNIKPNEIFSSTVVIKIESYTGISKPVTFF</sequence>
<gene>
    <name evidence="3" type="ORF">C5167_046432</name>
</gene>
<dbReference type="InterPro" id="IPR036426">
    <property type="entry name" value="Bulb-type_lectin_dom_sf"/>
</dbReference>
<dbReference type="InterPro" id="IPR001480">
    <property type="entry name" value="Bulb-type_lectin_dom"/>
</dbReference>
<dbReference type="SMART" id="SM00108">
    <property type="entry name" value="B_lectin"/>
    <property type="match status" value="1"/>
</dbReference>
<evidence type="ECO:0000313" key="4">
    <source>
        <dbReference type="Proteomes" id="UP000316621"/>
    </source>
</evidence>
<organism evidence="3 4">
    <name type="scientific">Papaver somniferum</name>
    <name type="common">Opium poppy</name>
    <dbReference type="NCBI Taxonomy" id="3469"/>
    <lineage>
        <taxon>Eukaryota</taxon>
        <taxon>Viridiplantae</taxon>
        <taxon>Streptophyta</taxon>
        <taxon>Embryophyta</taxon>
        <taxon>Tracheophyta</taxon>
        <taxon>Spermatophyta</taxon>
        <taxon>Magnoliopsida</taxon>
        <taxon>Ranunculales</taxon>
        <taxon>Papaveraceae</taxon>
        <taxon>Papaveroideae</taxon>
        <taxon>Papaver</taxon>
    </lineage>
</organism>
<dbReference type="SUPFAM" id="SSF51110">
    <property type="entry name" value="alpha-D-mannose-specific plant lectins"/>
    <property type="match status" value="1"/>
</dbReference>
<dbReference type="EMBL" id="CM010725">
    <property type="protein sequence ID" value="RZC83639.1"/>
    <property type="molecule type" value="Genomic_DNA"/>
</dbReference>
<dbReference type="Pfam" id="PF01453">
    <property type="entry name" value="B_lectin"/>
    <property type="match status" value="1"/>
</dbReference>
<feature type="chain" id="PRO_5021356050" description="Bulb-type lectin domain-containing protein" evidence="1">
    <location>
        <begin position="22"/>
        <end position="248"/>
    </location>
</feature>
<dbReference type="Proteomes" id="UP000316621">
    <property type="component" value="Chromosome 11"/>
</dbReference>
<feature type="signal peptide" evidence="1">
    <location>
        <begin position="1"/>
        <end position="21"/>
    </location>
</feature>